<keyword evidence="3" id="KW-0378">Hydrolase</keyword>
<reference evidence="4 5" key="1">
    <citation type="journal article" date="2019" name="Int. J. Syst. Evol. Microbiol.">
        <title>The Global Catalogue of Microorganisms (GCM) 10K type strain sequencing project: providing services to taxonomists for standard genome sequencing and annotation.</title>
        <authorList>
            <consortium name="The Broad Institute Genomics Platform"/>
            <consortium name="The Broad Institute Genome Sequencing Center for Infectious Disease"/>
            <person name="Wu L."/>
            <person name="Ma J."/>
        </authorList>
    </citation>
    <scope>NUCLEOTIDE SEQUENCE [LARGE SCALE GENOMIC DNA]</scope>
    <source>
        <strain evidence="4 5">XZGYJ-43</strain>
    </source>
</reference>
<dbReference type="PANTHER" id="PTHR32194">
    <property type="entry name" value="METALLOPROTEASE TLDD"/>
    <property type="match status" value="1"/>
</dbReference>
<dbReference type="AlphaFoldDB" id="A0ABD5Z0S7"/>
<dbReference type="Proteomes" id="UP001596447">
    <property type="component" value="Unassembled WGS sequence"/>
</dbReference>
<dbReference type="Pfam" id="PF00227">
    <property type="entry name" value="Proteasome"/>
    <property type="match status" value="1"/>
</dbReference>
<dbReference type="RefSeq" id="WP_279528727.1">
    <property type="nucleotide sequence ID" value="NZ_CP122312.1"/>
</dbReference>
<comment type="caution">
    <text evidence="4">The sequence shown here is derived from an EMBL/GenBank/DDBJ whole genome shotgun (WGS) entry which is preliminary data.</text>
</comment>
<keyword evidence="5" id="KW-1185">Reference proteome</keyword>
<dbReference type="PANTHER" id="PTHR32194:SF0">
    <property type="entry name" value="ATP-DEPENDENT PROTEASE SUBUNIT HSLV"/>
    <property type="match status" value="1"/>
</dbReference>
<dbReference type="InterPro" id="IPR029055">
    <property type="entry name" value="Ntn_hydrolases_N"/>
</dbReference>
<gene>
    <name evidence="4" type="ORF">ACFQJ9_04930</name>
</gene>
<dbReference type="Gene3D" id="3.60.20.10">
    <property type="entry name" value="Glutamine Phosphoribosylpyrophosphate, subunit 1, domain 1"/>
    <property type="match status" value="1"/>
</dbReference>
<keyword evidence="2" id="KW-0645">Protease</keyword>
<keyword evidence="4" id="KW-0647">Proteasome</keyword>
<evidence type="ECO:0000256" key="3">
    <source>
        <dbReference type="ARBA" id="ARBA00022801"/>
    </source>
</evidence>
<sequence length="176" mass="18664">MSTVVGFESAEGVVLAGDRYAVRGGRVVGRERPHVFDLGVEGYGVAAVGDDLDGFERRVDAELRRYRTERGDPSIEAFAQLVAGVTEGTAVDAIVGARADDGTAHIRTVDRDGSVLADEFAARGTGADFALGRLEAADRDVGLDEAVELARETVETVARRDALTGETVDVWRLAGE</sequence>
<evidence type="ECO:0000256" key="2">
    <source>
        <dbReference type="ARBA" id="ARBA00022670"/>
    </source>
</evidence>
<dbReference type="GO" id="GO:0006508">
    <property type="term" value="P:proteolysis"/>
    <property type="evidence" value="ECO:0007669"/>
    <property type="project" value="UniProtKB-KW"/>
</dbReference>
<accession>A0ABD5Z0S7</accession>
<evidence type="ECO:0000313" key="4">
    <source>
        <dbReference type="EMBL" id="MFC7198769.1"/>
    </source>
</evidence>
<dbReference type="InterPro" id="IPR001353">
    <property type="entry name" value="Proteasome_sua/b"/>
</dbReference>
<dbReference type="EMBL" id="JBHTAR010000011">
    <property type="protein sequence ID" value="MFC7198769.1"/>
    <property type="molecule type" value="Genomic_DNA"/>
</dbReference>
<dbReference type="GO" id="GO:0004175">
    <property type="term" value="F:endopeptidase activity"/>
    <property type="evidence" value="ECO:0007669"/>
    <property type="project" value="UniProtKB-ARBA"/>
</dbReference>
<evidence type="ECO:0000256" key="1">
    <source>
        <dbReference type="ARBA" id="ARBA00022490"/>
    </source>
</evidence>
<keyword evidence="1" id="KW-0963">Cytoplasm</keyword>
<evidence type="ECO:0000313" key="5">
    <source>
        <dbReference type="Proteomes" id="UP001596447"/>
    </source>
</evidence>
<proteinExistence type="predicted"/>
<name>A0ABD5Z0S7_9EURY</name>
<dbReference type="InterPro" id="IPR023333">
    <property type="entry name" value="Proteasome_suB-type"/>
</dbReference>
<organism evidence="4 5">
    <name type="scientific">Halospeciosus flavus</name>
    <dbReference type="NCBI Taxonomy" id="3032283"/>
    <lineage>
        <taxon>Archaea</taxon>
        <taxon>Methanobacteriati</taxon>
        <taxon>Methanobacteriota</taxon>
        <taxon>Stenosarchaea group</taxon>
        <taxon>Halobacteria</taxon>
        <taxon>Halobacteriales</taxon>
        <taxon>Halobacteriaceae</taxon>
        <taxon>Halospeciosus</taxon>
    </lineage>
</organism>
<protein>
    <submittedName>
        <fullName evidence="4">20S proteasome subunit A/B</fullName>
    </submittedName>
</protein>
<dbReference type="SUPFAM" id="SSF56235">
    <property type="entry name" value="N-terminal nucleophile aminohydrolases (Ntn hydrolases)"/>
    <property type="match status" value="1"/>
</dbReference>
<dbReference type="GO" id="GO:0000502">
    <property type="term" value="C:proteasome complex"/>
    <property type="evidence" value="ECO:0007669"/>
    <property type="project" value="UniProtKB-KW"/>
</dbReference>